<proteinExistence type="predicted"/>
<dbReference type="EMBL" id="BARS01036085">
    <property type="protein sequence ID" value="GAG25774.1"/>
    <property type="molecule type" value="Genomic_DNA"/>
</dbReference>
<dbReference type="GO" id="GO:0032153">
    <property type="term" value="C:cell division site"/>
    <property type="evidence" value="ECO:0007669"/>
    <property type="project" value="TreeGrafter"/>
</dbReference>
<dbReference type="InterPro" id="IPR043129">
    <property type="entry name" value="ATPase_NBD"/>
</dbReference>
<sequence length="171" mass="19043">DIAIGLRTPPEQAEKIKLEYGCCYIDNITEEQYITVPGVGGREPRKVSRSILTRIIQPRMEEILSLALREIKQSDYIDLLTTGIVLTGGCSMIPGVVELAESVFDMPVRLGIPKGISGLIDSAKNPMYATGVGLVIYGDINRSSSEYFSGDDTRLHEKIHSRMKQWFGEFF</sequence>
<feature type="non-terminal residue" evidence="1">
    <location>
        <position position="1"/>
    </location>
</feature>
<name>X0W4H5_9ZZZZ</name>
<gene>
    <name evidence="1" type="ORF">S01H1_55505</name>
</gene>
<dbReference type="InterPro" id="IPR050696">
    <property type="entry name" value="FtsA/MreB"/>
</dbReference>
<dbReference type="PANTHER" id="PTHR32432">
    <property type="entry name" value="CELL DIVISION PROTEIN FTSA-RELATED"/>
    <property type="match status" value="1"/>
</dbReference>
<dbReference type="PANTHER" id="PTHR32432:SF4">
    <property type="entry name" value="CELL DIVISION PROTEIN FTSA"/>
    <property type="match status" value="1"/>
</dbReference>
<dbReference type="Pfam" id="PF14450">
    <property type="entry name" value="FtsA"/>
    <property type="match status" value="1"/>
</dbReference>
<dbReference type="GO" id="GO:0009898">
    <property type="term" value="C:cytoplasmic side of plasma membrane"/>
    <property type="evidence" value="ECO:0007669"/>
    <property type="project" value="TreeGrafter"/>
</dbReference>
<reference evidence="1" key="1">
    <citation type="journal article" date="2014" name="Front. Microbiol.">
        <title>High frequency of phylogenetically diverse reductive dehalogenase-homologous genes in deep subseafloor sedimentary metagenomes.</title>
        <authorList>
            <person name="Kawai M."/>
            <person name="Futagami T."/>
            <person name="Toyoda A."/>
            <person name="Takaki Y."/>
            <person name="Nishi S."/>
            <person name="Hori S."/>
            <person name="Arai W."/>
            <person name="Tsubouchi T."/>
            <person name="Morono Y."/>
            <person name="Uchiyama I."/>
            <person name="Ito T."/>
            <person name="Fujiyama A."/>
            <person name="Inagaki F."/>
            <person name="Takami H."/>
        </authorList>
    </citation>
    <scope>NUCLEOTIDE SEQUENCE</scope>
    <source>
        <strain evidence="1">Expedition CK06-06</strain>
    </source>
</reference>
<protein>
    <recommendedName>
        <fullName evidence="2">Cell division protein FtsA</fullName>
    </recommendedName>
</protein>
<evidence type="ECO:0000313" key="1">
    <source>
        <dbReference type="EMBL" id="GAG25774.1"/>
    </source>
</evidence>
<dbReference type="GO" id="GO:0051301">
    <property type="term" value="P:cell division"/>
    <property type="evidence" value="ECO:0007669"/>
    <property type="project" value="TreeGrafter"/>
</dbReference>
<evidence type="ECO:0008006" key="2">
    <source>
        <dbReference type="Google" id="ProtNLM"/>
    </source>
</evidence>
<dbReference type="AlphaFoldDB" id="X0W4H5"/>
<comment type="caution">
    <text evidence="1">The sequence shown here is derived from an EMBL/GenBank/DDBJ whole genome shotgun (WGS) entry which is preliminary data.</text>
</comment>
<accession>X0W4H5</accession>
<organism evidence="1">
    <name type="scientific">marine sediment metagenome</name>
    <dbReference type="NCBI Taxonomy" id="412755"/>
    <lineage>
        <taxon>unclassified sequences</taxon>
        <taxon>metagenomes</taxon>
        <taxon>ecological metagenomes</taxon>
    </lineage>
</organism>
<dbReference type="SUPFAM" id="SSF53067">
    <property type="entry name" value="Actin-like ATPase domain"/>
    <property type="match status" value="1"/>
</dbReference>
<dbReference type="Gene3D" id="3.30.420.40">
    <property type="match status" value="1"/>
</dbReference>